<dbReference type="Proteomes" id="UP000249390">
    <property type="component" value="Unassembled WGS sequence"/>
</dbReference>
<feature type="region of interest" description="Disordered" evidence="5">
    <location>
        <begin position="238"/>
        <end position="261"/>
    </location>
</feature>
<reference evidence="8 9" key="1">
    <citation type="submission" date="2018-06" db="EMBL/GenBank/DDBJ databases">
        <title>The Genome of Cuscuta australis (Dodder) Provides Insight into the Evolution of Plant Parasitism.</title>
        <authorList>
            <person name="Liu H."/>
        </authorList>
    </citation>
    <scope>NUCLEOTIDE SEQUENCE [LARGE SCALE GENOMIC DNA]</scope>
    <source>
        <strain evidence="9">cv. Yunnan</strain>
        <tissue evidence="8">Vines</tissue>
    </source>
</reference>
<dbReference type="PANTHER" id="PTHR31448:SF9">
    <property type="entry name" value="MYOSIN-BINDING PROTEIN 6-RELATED"/>
    <property type="match status" value="1"/>
</dbReference>
<dbReference type="InterPro" id="IPR007656">
    <property type="entry name" value="GTD-bd"/>
</dbReference>
<evidence type="ECO:0000256" key="3">
    <source>
        <dbReference type="ARBA" id="ARBA00022989"/>
    </source>
</evidence>
<dbReference type="EMBL" id="NQVE01000203">
    <property type="protein sequence ID" value="RAL39037.1"/>
    <property type="molecule type" value="Genomic_DNA"/>
</dbReference>
<sequence>MTTLSFRCFVEQNVGRHGLALIYALLEFVMIILLLLDGFLAFFSSEFARLFELGTPCSLCTRIHRSLAHRNSTSYWNGSVCEDHMKDISSLAYCHAHKMLSDIRTMCEGCLLSFNGQVCCGDDSRYKSLVGILHNDNNPYDCFVVDSSNDPRTVARFCRRDVADEGQQRCSCCGEIPRRRMKYTRSESVKAPPIAPPHTPRTWTASTEEEMPNLDLSQISCADKLKWILNNDSALLPDDDGDDDVLNGGAGGGETSKSTTVPLQPESWALHEEACKTPSCSRVNKFSWIPLSDSTLASPRWCSKKSRKMSIDVLSDLTEMKDDANEGDGGILFRLQRQVLLDRKALMTLHMELDEERGASAVAANNAMAMITRLQAEKAAIQMEALQHQRMMEEHADYYREELQVMRDLLLKREEEVRVLESELEMYRDTNGPMFRVDSEICEVSADEDYRLARFQCNSPFSEISDFGNCAAKTDHERAAAVTEDSGGGANENLEGSSLESERSLLLSLLSKFEKKLDATSDEGSLLELKSDRVEEQDPQQGSGNKEIMVCLAKEVATIREKLRTIEAESDFIKRAAMTLQRGDEGIKLLTEISDNLRMLRKT</sequence>
<accession>A0A328CZX1</accession>
<dbReference type="PANTHER" id="PTHR31448">
    <property type="entry name" value="MYOSIN-BINDING PROTEIN 2"/>
    <property type="match status" value="1"/>
</dbReference>
<feature type="transmembrane region" description="Helical" evidence="6">
    <location>
        <begin position="20"/>
        <end position="43"/>
    </location>
</feature>
<evidence type="ECO:0000256" key="1">
    <source>
        <dbReference type="ARBA" id="ARBA00004167"/>
    </source>
</evidence>
<evidence type="ECO:0000256" key="5">
    <source>
        <dbReference type="SAM" id="MobiDB-lite"/>
    </source>
</evidence>
<organism evidence="8 9">
    <name type="scientific">Cuscuta australis</name>
    <dbReference type="NCBI Taxonomy" id="267555"/>
    <lineage>
        <taxon>Eukaryota</taxon>
        <taxon>Viridiplantae</taxon>
        <taxon>Streptophyta</taxon>
        <taxon>Embryophyta</taxon>
        <taxon>Tracheophyta</taxon>
        <taxon>Spermatophyta</taxon>
        <taxon>Magnoliopsida</taxon>
        <taxon>eudicotyledons</taxon>
        <taxon>Gunneridae</taxon>
        <taxon>Pentapetalae</taxon>
        <taxon>asterids</taxon>
        <taxon>lamiids</taxon>
        <taxon>Solanales</taxon>
        <taxon>Convolvulaceae</taxon>
        <taxon>Cuscuteae</taxon>
        <taxon>Cuscuta</taxon>
        <taxon>Cuscuta subgen. Grammica</taxon>
        <taxon>Cuscuta sect. Cleistogrammica</taxon>
    </lineage>
</organism>
<feature type="domain" description="GTD-binding" evidence="7">
    <location>
        <begin position="330"/>
        <end position="428"/>
    </location>
</feature>
<feature type="region of interest" description="Disordered" evidence="5">
    <location>
        <begin position="184"/>
        <end position="208"/>
    </location>
</feature>
<comment type="caution">
    <text evidence="8">The sequence shown here is derived from an EMBL/GenBank/DDBJ whole genome shotgun (WGS) entry which is preliminary data.</text>
</comment>
<evidence type="ECO:0000313" key="9">
    <source>
        <dbReference type="Proteomes" id="UP000249390"/>
    </source>
</evidence>
<comment type="subcellular location">
    <subcellularLocation>
        <location evidence="1">Membrane</location>
        <topology evidence="1">Single-pass membrane protein</topology>
    </subcellularLocation>
</comment>
<evidence type="ECO:0000256" key="4">
    <source>
        <dbReference type="ARBA" id="ARBA00023136"/>
    </source>
</evidence>
<keyword evidence="9" id="KW-1185">Reference proteome</keyword>
<evidence type="ECO:0000259" key="7">
    <source>
        <dbReference type="PROSITE" id="PS51775"/>
    </source>
</evidence>
<dbReference type="PROSITE" id="PS51775">
    <property type="entry name" value="GTD_BINDING"/>
    <property type="match status" value="1"/>
</dbReference>
<keyword evidence="3 6" id="KW-1133">Transmembrane helix</keyword>
<keyword evidence="4 6" id="KW-0472">Membrane</keyword>
<evidence type="ECO:0000313" key="8">
    <source>
        <dbReference type="EMBL" id="RAL39037.1"/>
    </source>
</evidence>
<gene>
    <name evidence="8" type="ORF">DM860_011523</name>
</gene>
<proteinExistence type="predicted"/>
<evidence type="ECO:0000256" key="6">
    <source>
        <dbReference type="SAM" id="Phobius"/>
    </source>
</evidence>
<dbReference type="GO" id="GO:0080115">
    <property type="term" value="F:myosin XI tail binding"/>
    <property type="evidence" value="ECO:0007669"/>
    <property type="project" value="UniProtKB-ARBA"/>
</dbReference>
<dbReference type="GO" id="GO:0016020">
    <property type="term" value="C:membrane"/>
    <property type="evidence" value="ECO:0007669"/>
    <property type="project" value="UniProtKB-SubCell"/>
</dbReference>
<protein>
    <recommendedName>
        <fullName evidence="7">GTD-binding domain-containing protein</fullName>
    </recommendedName>
</protein>
<dbReference type="InterPro" id="IPR039306">
    <property type="entry name" value="MYOB"/>
</dbReference>
<evidence type="ECO:0000256" key="2">
    <source>
        <dbReference type="ARBA" id="ARBA00022692"/>
    </source>
</evidence>
<dbReference type="Pfam" id="PF04576">
    <property type="entry name" value="Zein-binding"/>
    <property type="match status" value="1"/>
</dbReference>
<dbReference type="AlphaFoldDB" id="A0A328CZX1"/>
<name>A0A328CZX1_9ASTE</name>
<keyword evidence="2 6" id="KW-0812">Transmembrane</keyword>